<organism evidence="3 4">
    <name type="scientific">Streptomyces venezuelae</name>
    <dbReference type="NCBI Taxonomy" id="54571"/>
    <lineage>
        <taxon>Bacteria</taxon>
        <taxon>Bacillati</taxon>
        <taxon>Actinomycetota</taxon>
        <taxon>Actinomycetes</taxon>
        <taxon>Kitasatosporales</taxon>
        <taxon>Streptomycetaceae</taxon>
        <taxon>Streptomyces</taxon>
    </lineage>
</organism>
<feature type="signal peptide" evidence="2">
    <location>
        <begin position="1"/>
        <end position="23"/>
    </location>
</feature>
<evidence type="ECO:0000313" key="4">
    <source>
        <dbReference type="Proteomes" id="UP000325211"/>
    </source>
</evidence>
<reference evidence="3 4" key="1">
    <citation type="submission" date="2018-05" db="EMBL/GenBank/DDBJ databases">
        <title>Streptomyces venezuelae.</title>
        <authorList>
            <person name="Kim W."/>
            <person name="Lee N."/>
            <person name="Cho B.-K."/>
        </authorList>
    </citation>
    <scope>NUCLEOTIDE SEQUENCE [LARGE SCALE GENOMIC DNA]</scope>
    <source>
        <strain evidence="3 4">ATCC 21782</strain>
    </source>
</reference>
<accession>A0A5P2D6I5</accession>
<feature type="region of interest" description="Disordered" evidence="1">
    <location>
        <begin position="27"/>
        <end position="96"/>
    </location>
</feature>
<dbReference type="EMBL" id="CP029190">
    <property type="protein sequence ID" value="QES49807.1"/>
    <property type="molecule type" value="Genomic_DNA"/>
</dbReference>
<feature type="chain" id="PRO_5039092329" description="Lipoprotein" evidence="2">
    <location>
        <begin position="24"/>
        <end position="248"/>
    </location>
</feature>
<evidence type="ECO:0000256" key="2">
    <source>
        <dbReference type="SAM" id="SignalP"/>
    </source>
</evidence>
<dbReference type="Proteomes" id="UP000325211">
    <property type="component" value="Chromosome"/>
</dbReference>
<evidence type="ECO:0008006" key="5">
    <source>
        <dbReference type="Google" id="ProtNLM"/>
    </source>
</evidence>
<name>A0A5P2D6I5_STRVZ</name>
<protein>
    <recommendedName>
        <fullName evidence="5">Lipoprotein</fullName>
    </recommendedName>
</protein>
<gene>
    <name evidence="3" type="ORF">DEJ50_20280</name>
</gene>
<proteinExistence type="predicted"/>
<keyword evidence="2" id="KW-0732">Signal</keyword>
<dbReference type="AlphaFoldDB" id="A0A5P2D6I5"/>
<dbReference type="OrthoDB" id="4186187at2"/>
<dbReference type="RefSeq" id="WP_150209376.1">
    <property type="nucleotide sequence ID" value="NZ_CP029190.1"/>
</dbReference>
<sequence>MRVKSSAASAAVLPVLLPVLLLGAVGCSGDPDSGPAADKSPDPKGSAAAGAPGAPPAARTPLERAALTQGDLAGYQVSAQGKNPNAPDGQPQSDKKACQPLADIMGDKPDPAAEETVNRGIGSQKQLGLAVSASLSAYSEADAKRLMGRLRDAVAACGGGFTATVEKQSGSYSQVKSVAYKTGGDESVSWTTVAAAEGVSAQVHLVVVREGATVVRLMGLNVAGAKTAVEVPHEVVDKQLEKVGQHIG</sequence>
<dbReference type="PROSITE" id="PS51257">
    <property type="entry name" value="PROKAR_LIPOPROTEIN"/>
    <property type="match status" value="1"/>
</dbReference>
<evidence type="ECO:0000313" key="3">
    <source>
        <dbReference type="EMBL" id="QES49807.1"/>
    </source>
</evidence>
<evidence type="ECO:0000256" key="1">
    <source>
        <dbReference type="SAM" id="MobiDB-lite"/>
    </source>
</evidence>